<evidence type="ECO:0000313" key="1">
    <source>
        <dbReference type="EMBL" id="KAI0043114.1"/>
    </source>
</evidence>
<keyword evidence="2" id="KW-1185">Reference proteome</keyword>
<protein>
    <submittedName>
        <fullName evidence="1">Uncharacterized protein</fullName>
    </submittedName>
</protein>
<proteinExistence type="predicted"/>
<reference evidence="1" key="2">
    <citation type="journal article" date="2022" name="New Phytol.">
        <title>Evolutionary transition to the ectomycorrhizal habit in the genomes of a hyperdiverse lineage of mushroom-forming fungi.</title>
        <authorList>
            <person name="Looney B."/>
            <person name="Miyauchi S."/>
            <person name="Morin E."/>
            <person name="Drula E."/>
            <person name="Courty P.E."/>
            <person name="Kohler A."/>
            <person name="Kuo A."/>
            <person name="LaButti K."/>
            <person name="Pangilinan J."/>
            <person name="Lipzen A."/>
            <person name="Riley R."/>
            <person name="Andreopoulos W."/>
            <person name="He G."/>
            <person name="Johnson J."/>
            <person name="Nolan M."/>
            <person name="Tritt A."/>
            <person name="Barry K.W."/>
            <person name="Grigoriev I.V."/>
            <person name="Nagy L.G."/>
            <person name="Hibbett D."/>
            <person name="Henrissat B."/>
            <person name="Matheny P.B."/>
            <person name="Labbe J."/>
            <person name="Martin F.M."/>
        </authorList>
    </citation>
    <scope>NUCLEOTIDE SEQUENCE</scope>
    <source>
        <strain evidence="1">FP105234-sp</strain>
    </source>
</reference>
<gene>
    <name evidence="1" type="ORF">FA95DRAFT_1682117</name>
</gene>
<comment type="caution">
    <text evidence="1">The sequence shown here is derived from an EMBL/GenBank/DDBJ whole genome shotgun (WGS) entry which is preliminary data.</text>
</comment>
<sequence>MHLSAIYPALLHFLNLFNPAYILRTPAFVSSIRSLLSTPTSTAPAVINNAPPAAGDTYLHVAVGGNEDGGVLFPITGPQCVYNPNLGAEPMCFAIVDGFDDIFPLSEVEQSTPPSLIDNLISVFRPKPAPVAEPESLFSTMQPALLLYLALTLLLFAIQSLLFAHLVPQSRGPSISDRLYTVFTLSFYASAATSSLVFMHDILFDAVKFWREEIVSGDDKTESDNVASTMARELGGLGFGILDAIPDAKRNEPHPKVEPDPTYILTPPGLGGSQADIGLSSTAVLAAFTTASKRRAARRRSSVLSVSDKPFSITPQGTKFTAAPTTFYNDPPLSAFKPSPTKQLSSRRVSVSSVVSPGPSPLSAEKRRSRRTYTETGVLYAGPTIPAPSTSRVGSRAETSAFAVAEDRAALPLPASPDQPKPSALARRLTGLLDSNKNVDDANPTAVSTLKADRAPTPSLSRIGSGLSVFSASVPDTSATSILSAESDTTALDTGGNGPVLVGLSTLFMSNQFDEQSPQDGTSALLISKFDPLNNPATGLKPEDNKILTSKENQDAGSEPLSVSVVVEDWSGALEDRSGFELRTEVSSGAAPDVMHSKAVKIDTRVGTWDAPATSKRANPSAREIAAAIAVFNGPPDDGRRLYELEWPTPAESLEHISGKPVLAPTEPNVPAPKQCLESAAKDHASVVDVAAIAEAIIAEVQASISEVCTEAEIVIEKIQDDADLTDAEASGIRDVSSGRRRDDLFETSFWYADMELSPPGSPDQSALCLAMSTLSLSASAKALAVKSVVTPSASASFEEGDSASVHLPGATVSRPSLFVTSSPVGLATLPPIMSPPVSDIDLSGTWMIGGARVRLPSSVLAAEAFLLESETGTASLEEIFGEFMDERDASSLATPKINVVDAPATPEGLALADDGLPVLSAPMSEPEFVFDQDTTQIYGTVASLLTTVDPAMTEEEPKASHKYAELNGAIPLESTSVDIESSTVSPATFDVHVLATSTPMVAPPVDEDLSSDGDQTPVVMATAGIPVEIEAVVPEAVLVDVQEDLVIPLIDVAAALDQRQVFEPEDAAGPSHSIVGILASTNSVRTPSFASLSLKDLYAKSPFLAPSPPPPAVEALPAPSFRAACEALFPSPPTPPTPFSSPIKTKAASRTSTRRQTSRRRHRSDGAAIQLRVRPMPSLGLAIGLDDAPAVSALDPARVDMTCAFAFEFAFGGRAAAEEEARIAKLEMDAVAEDAETRDCRFKQAVPSNVDVIVTREVAPREAAEAHESKTASPKMPPGALGDAPDLAVAGIVVTATGEQIVPAQPRPDGSMRKELKIRPGFVAQEAYGKYLPPPARVRTASEAPAYDRRPRTHSEGPSVWGSRLSGWSSPRAPPFVARFPNSPDSPYVQSGNWRVSSANPCTTDSPFLGTSSRFDGIDSPALGQRKQSHDSLRSNASRKPSHEMMRTTSPAPWPRPDPERLAALRAKEAQVVSESAAPRTRTSTANGLRSSLHAPREGEQQPRERDRSGQIVLPAGTGWKGRAPRARQSTGAPGNW</sequence>
<dbReference type="Proteomes" id="UP000814033">
    <property type="component" value="Unassembled WGS sequence"/>
</dbReference>
<accession>A0ACB8RG56</accession>
<name>A0ACB8RG56_9AGAM</name>
<organism evidence="1 2">
    <name type="scientific">Auriscalpium vulgare</name>
    <dbReference type="NCBI Taxonomy" id="40419"/>
    <lineage>
        <taxon>Eukaryota</taxon>
        <taxon>Fungi</taxon>
        <taxon>Dikarya</taxon>
        <taxon>Basidiomycota</taxon>
        <taxon>Agaricomycotina</taxon>
        <taxon>Agaricomycetes</taxon>
        <taxon>Russulales</taxon>
        <taxon>Auriscalpiaceae</taxon>
        <taxon>Auriscalpium</taxon>
    </lineage>
</organism>
<evidence type="ECO:0000313" key="2">
    <source>
        <dbReference type="Proteomes" id="UP000814033"/>
    </source>
</evidence>
<dbReference type="EMBL" id="MU276032">
    <property type="protein sequence ID" value="KAI0043114.1"/>
    <property type="molecule type" value="Genomic_DNA"/>
</dbReference>
<reference evidence="1" key="1">
    <citation type="submission" date="2021-02" db="EMBL/GenBank/DDBJ databases">
        <authorList>
            <consortium name="DOE Joint Genome Institute"/>
            <person name="Ahrendt S."/>
            <person name="Looney B.P."/>
            <person name="Miyauchi S."/>
            <person name="Morin E."/>
            <person name="Drula E."/>
            <person name="Courty P.E."/>
            <person name="Chicoki N."/>
            <person name="Fauchery L."/>
            <person name="Kohler A."/>
            <person name="Kuo A."/>
            <person name="Labutti K."/>
            <person name="Pangilinan J."/>
            <person name="Lipzen A."/>
            <person name="Riley R."/>
            <person name="Andreopoulos W."/>
            <person name="He G."/>
            <person name="Johnson J."/>
            <person name="Barry K.W."/>
            <person name="Grigoriev I.V."/>
            <person name="Nagy L."/>
            <person name="Hibbett D."/>
            <person name="Henrissat B."/>
            <person name="Matheny P.B."/>
            <person name="Labbe J."/>
            <person name="Martin F."/>
        </authorList>
    </citation>
    <scope>NUCLEOTIDE SEQUENCE</scope>
    <source>
        <strain evidence="1">FP105234-sp</strain>
    </source>
</reference>